<dbReference type="RefSeq" id="WP_165299569.1">
    <property type="nucleotide sequence ID" value="NZ_JAAKZZ010000149.1"/>
</dbReference>
<dbReference type="Proteomes" id="UP000477722">
    <property type="component" value="Unassembled WGS sequence"/>
</dbReference>
<dbReference type="GO" id="GO:0020037">
    <property type="term" value="F:heme binding"/>
    <property type="evidence" value="ECO:0007669"/>
    <property type="project" value="InterPro"/>
</dbReference>
<evidence type="ECO:0000256" key="3">
    <source>
        <dbReference type="PIRSR" id="PIRSR602401-1"/>
    </source>
</evidence>
<evidence type="ECO:0000313" key="7">
    <source>
        <dbReference type="Proteomes" id="UP000477722"/>
    </source>
</evidence>
<evidence type="ECO:0000313" key="6">
    <source>
        <dbReference type="EMBL" id="NGO69891.1"/>
    </source>
</evidence>
<evidence type="ECO:0000256" key="5">
    <source>
        <dbReference type="SAM" id="MobiDB-lite"/>
    </source>
</evidence>
<dbReference type="PRINTS" id="PR00385">
    <property type="entry name" value="P450"/>
</dbReference>
<dbReference type="InterPro" id="IPR050121">
    <property type="entry name" value="Cytochrome_P450_monoxygenase"/>
</dbReference>
<keyword evidence="4" id="KW-0503">Monooxygenase</keyword>
<comment type="similarity">
    <text evidence="2 4">Belongs to the cytochrome P450 family.</text>
</comment>
<feature type="binding site" description="axial binding residue" evidence="3">
    <location>
        <position position="394"/>
    </location>
    <ligand>
        <name>heme</name>
        <dbReference type="ChEBI" id="CHEBI:30413"/>
    </ligand>
    <ligandPart>
        <name>Fe</name>
        <dbReference type="ChEBI" id="CHEBI:18248"/>
    </ligandPart>
</feature>
<keyword evidence="4" id="KW-0560">Oxidoreductase</keyword>
<feature type="compositionally biased region" description="Basic and acidic residues" evidence="5">
    <location>
        <begin position="456"/>
        <end position="470"/>
    </location>
</feature>
<comment type="caution">
    <text evidence="6">The sequence shown here is derived from an EMBL/GenBank/DDBJ whole genome shotgun (WGS) entry which is preliminary data.</text>
</comment>
<dbReference type="InterPro" id="IPR002401">
    <property type="entry name" value="Cyt_P450_E_grp-I"/>
</dbReference>
<organism evidence="6 7">
    <name type="scientific">Streptomyces boncukensis</name>
    <dbReference type="NCBI Taxonomy" id="2711219"/>
    <lineage>
        <taxon>Bacteria</taxon>
        <taxon>Bacillati</taxon>
        <taxon>Actinomycetota</taxon>
        <taxon>Actinomycetes</taxon>
        <taxon>Kitasatosporales</taxon>
        <taxon>Streptomycetaceae</taxon>
        <taxon>Streptomyces</taxon>
    </lineage>
</organism>
<comment type="cofactor">
    <cofactor evidence="1 3">
        <name>heme</name>
        <dbReference type="ChEBI" id="CHEBI:30413"/>
    </cofactor>
</comment>
<keyword evidence="7" id="KW-1185">Reference proteome</keyword>
<keyword evidence="3 4" id="KW-0408">Iron</keyword>
<evidence type="ECO:0000256" key="2">
    <source>
        <dbReference type="ARBA" id="ARBA00010617"/>
    </source>
</evidence>
<dbReference type="EMBL" id="JAAKZZ010000149">
    <property type="protein sequence ID" value="NGO69891.1"/>
    <property type="molecule type" value="Genomic_DNA"/>
</dbReference>
<name>A0A6G4WZP0_9ACTN</name>
<dbReference type="PRINTS" id="PR00463">
    <property type="entry name" value="EP450I"/>
</dbReference>
<dbReference type="SUPFAM" id="SSF48264">
    <property type="entry name" value="Cytochrome P450"/>
    <property type="match status" value="1"/>
</dbReference>
<feature type="region of interest" description="Disordered" evidence="5">
    <location>
        <begin position="448"/>
        <end position="485"/>
    </location>
</feature>
<dbReference type="CDD" id="cd11049">
    <property type="entry name" value="CYP170A1-like"/>
    <property type="match status" value="1"/>
</dbReference>
<protein>
    <submittedName>
        <fullName evidence="6">Cytochrome P450</fullName>
    </submittedName>
</protein>
<proteinExistence type="inferred from homology"/>
<dbReference type="GO" id="GO:0004497">
    <property type="term" value="F:monooxygenase activity"/>
    <property type="evidence" value="ECO:0007669"/>
    <property type="project" value="UniProtKB-KW"/>
</dbReference>
<dbReference type="PANTHER" id="PTHR24305:SF166">
    <property type="entry name" value="CYTOCHROME P450 12A4, MITOCHONDRIAL-RELATED"/>
    <property type="match status" value="1"/>
</dbReference>
<dbReference type="AlphaFoldDB" id="A0A6G4WZP0"/>
<reference evidence="6 7" key="1">
    <citation type="submission" date="2020-02" db="EMBL/GenBank/DDBJ databases">
        <title>Whole-genome analyses of novel actinobacteria.</title>
        <authorList>
            <person name="Sahin N."/>
            <person name="Tatar D."/>
        </authorList>
    </citation>
    <scope>NUCLEOTIDE SEQUENCE [LARGE SCALE GENOMIC DNA]</scope>
    <source>
        <strain evidence="6 7">SB3404</strain>
    </source>
</reference>
<keyword evidence="3 4" id="KW-0349">Heme</keyword>
<evidence type="ECO:0000256" key="4">
    <source>
        <dbReference type="RuleBase" id="RU000461"/>
    </source>
</evidence>
<dbReference type="GO" id="GO:0016705">
    <property type="term" value="F:oxidoreductase activity, acting on paired donors, with incorporation or reduction of molecular oxygen"/>
    <property type="evidence" value="ECO:0007669"/>
    <property type="project" value="InterPro"/>
</dbReference>
<gene>
    <name evidence="6" type="ORF">G5C65_16305</name>
</gene>
<evidence type="ECO:0000256" key="1">
    <source>
        <dbReference type="ARBA" id="ARBA00001971"/>
    </source>
</evidence>
<dbReference type="InterPro" id="IPR017972">
    <property type="entry name" value="Cyt_P450_CS"/>
</dbReference>
<accession>A0A6G4WZP0</accession>
<dbReference type="Gene3D" id="1.10.630.10">
    <property type="entry name" value="Cytochrome P450"/>
    <property type="match status" value="1"/>
</dbReference>
<dbReference type="InterPro" id="IPR001128">
    <property type="entry name" value="Cyt_P450"/>
</dbReference>
<dbReference type="GO" id="GO:0005506">
    <property type="term" value="F:iron ion binding"/>
    <property type="evidence" value="ECO:0007669"/>
    <property type="project" value="InterPro"/>
</dbReference>
<feature type="compositionally biased region" description="Pro residues" evidence="5">
    <location>
        <begin position="476"/>
        <end position="485"/>
    </location>
</feature>
<keyword evidence="3 4" id="KW-0479">Metal-binding</keyword>
<dbReference type="Pfam" id="PF00067">
    <property type="entry name" value="p450"/>
    <property type="match status" value="1"/>
</dbReference>
<sequence>MKSPSPIPTAPGALPLLGHVVPLLRDPLGFLTRLPEYGDVVQVRIGPVPVIVVCDPALTRHVLLHDQTFDKGGPVIERVREFLGNGLATCQYSEHRHQRRLLQPAFLPARIPGYTKIITARSAEMTNSWQDGQALNVLAAMQELMARITADTLFSATMPSAVLNQCLNDLNTIFKGLTLRLLAPPPLDRLPTPGNRHYHQARARLRHTLSRVITDYRSAGTDHGDLLSALLAACGTGTAGHVLTDAEISDQIMTFFFGGSGTTGATLAWALYVLGHHPDVEARLHAEADAILDGRPATHADLPHLELTDRIITETLRLWPPGLCFTRTCTADTRLGPYPILAGSTLAYSAYLLHRRGDLYPDPERFDPDRWVPGNPSLPRREAFTAFGGGARRCIGDRLGIAEAVLVLATIAARWRLEPLPGARFRPTIGGNTLTVGGLRMSVVARKTADGPGQADTDRKDPLSHGEVPRARPTRIPAPEPLEEI</sequence>
<dbReference type="PANTHER" id="PTHR24305">
    <property type="entry name" value="CYTOCHROME P450"/>
    <property type="match status" value="1"/>
</dbReference>
<dbReference type="InterPro" id="IPR036396">
    <property type="entry name" value="Cyt_P450_sf"/>
</dbReference>
<dbReference type="PROSITE" id="PS00086">
    <property type="entry name" value="CYTOCHROME_P450"/>
    <property type="match status" value="1"/>
</dbReference>